<evidence type="ECO:0000313" key="1">
    <source>
        <dbReference type="Proteomes" id="UP000887576"/>
    </source>
</evidence>
<proteinExistence type="predicted"/>
<protein>
    <submittedName>
        <fullName evidence="2">DM domain-containing protein</fullName>
    </submittedName>
</protein>
<sequence length="276" mass="31497">MVSLDEIITSDMASMELENDDLESVIEIKIEPRDDDYEDIRSIHNSSVSSDPEKNKTYYCQRCLNHGLKFQRKGHKPECRYATCTCTLCLMVEQRRQINYELSIRKAELGEDETSSGGKRIRSPKCARCSAHGKKQALRGHKKVLCPFNKCTCDLCGLVESRRNLMARQIRIRRNQRKHQDKSDSNESFSHDLPPLPKLNPSLISKPPLAKPTPIHINHSSLLAKIQNQNSNSNDLLRHSRESSAFKEPNNNVEANPVTTLDQDSVNSMLFKHIQT</sequence>
<reference evidence="2" key="1">
    <citation type="submission" date="2022-11" db="UniProtKB">
        <authorList>
            <consortium name="WormBaseParasite"/>
        </authorList>
    </citation>
    <scope>IDENTIFICATION</scope>
</reference>
<accession>A0AC34QMH8</accession>
<name>A0AC34QMH8_9BILA</name>
<dbReference type="Proteomes" id="UP000887576">
    <property type="component" value="Unplaced"/>
</dbReference>
<organism evidence="1 2">
    <name type="scientific">Panagrolaimus sp. JU765</name>
    <dbReference type="NCBI Taxonomy" id="591449"/>
    <lineage>
        <taxon>Eukaryota</taxon>
        <taxon>Metazoa</taxon>
        <taxon>Ecdysozoa</taxon>
        <taxon>Nematoda</taxon>
        <taxon>Chromadorea</taxon>
        <taxon>Rhabditida</taxon>
        <taxon>Tylenchina</taxon>
        <taxon>Panagrolaimomorpha</taxon>
        <taxon>Panagrolaimoidea</taxon>
        <taxon>Panagrolaimidae</taxon>
        <taxon>Panagrolaimus</taxon>
    </lineage>
</organism>
<evidence type="ECO:0000313" key="2">
    <source>
        <dbReference type="WBParaSite" id="JU765_v2.g17761.t1"/>
    </source>
</evidence>
<dbReference type="WBParaSite" id="JU765_v2.g17761.t1">
    <property type="protein sequence ID" value="JU765_v2.g17761.t1"/>
    <property type="gene ID" value="JU765_v2.g17761"/>
</dbReference>